<dbReference type="EC" id="6.3.3.2" evidence="5"/>
<reference evidence="6 7" key="1">
    <citation type="submission" date="2017-11" db="EMBL/GenBank/DDBJ databases">
        <title>Comparitive Functional Genomics of Dry Heat Resistant strains isolated from the Viking Spacecraft.</title>
        <authorList>
            <person name="Seuylemezian A."/>
            <person name="Cooper K."/>
            <person name="Vaishampayan P."/>
        </authorList>
    </citation>
    <scope>NUCLEOTIDE SEQUENCE [LARGE SCALE GENOMIC DNA]</scope>
    <source>
        <strain evidence="6 7">V32-6</strain>
    </source>
</reference>
<dbReference type="PANTHER" id="PTHR23407:SF1">
    <property type="entry name" value="5-FORMYLTETRAHYDROFOLATE CYCLO-LIGASE"/>
    <property type="match status" value="1"/>
</dbReference>
<feature type="binding site" evidence="4">
    <location>
        <position position="56"/>
    </location>
    <ligand>
        <name>substrate</name>
    </ligand>
</feature>
<dbReference type="EMBL" id="PGVE01000090">
    <property type="protein sequence ID" value="PLS01762.1"/>
    <property type="molecule type" value="Genomic_DNA"/>
</dbReference>
<dbReference type="GO" id="GO:0046872">
    <property type="term" value="F:metal ion binding"/>
    <property type="evidence" value="ECO:0007669"/>
    <property type="project" value="UniProtKB-KW"/>
</dbReference>
<comment type="caution">
    <text evidence="6">The sequence shown here is derived from an EMBL/GenBank/DDBJ whole genome shotgun (WGS) entry which is preliminary data.</text>
</comment>
<dbReference type="SUPFAM" id="SSF100950">
    <property type="entry name" value="NagB/RpiA/CoA transferase-like"/>
    <property type="match status" value="1"/>
</dbReference>
<evidence type="ECO:0000256" key="4">
    <source>
        <dbReference type="PIRSR" id="PIRSR006806-1"/>
    </source>
</evidence>
<evidence type="ECO:0000256" key="1">
    <source>
        <dbReference type="ARBA" id="ARBA00010638"/>
    </source>
</evidence>
<dbReference type="Gene3D" id="3.40.50.10420">
    <property type="entry name" value="NagB/RpiA/CoA transferase-like"/>
    <property type="match status" value="1"/>
</dbReference>
<evidence type="ECO:0000256" key="5">
    <source>
        <dbReference type="RuleBase" id="RU361279"/>
    </source>
</evidence>
<name>A0A2N5H8B6_9BACI</name>
<keyword evidence="5" id="KW-0460">Magnesium</keyword>
<organism evidence="6 7">
    <name type="scientific">Neobacillus cucumis</name>
    <dbReference type="NCBI Taxonomy" id="1740721"/>
    <lineage>
        <taxon>Bacteria</taxon>
        <taxon>Bacillati</taxon>
        <taxon>Bacillota</taxon>
        <taxon>Bacilli</taxon>
        <taxon>Bacillales</taxon>
        <taxon>Bacillaceae</taxon>
        <taxon>Neobacillus</taxon>
    </lineage>
</organism>
<keyword evidence="7" id="KW-1185">Reference proteome</keyword>
<dbReference type="Proteomes" id="UP000234950">
    <property type="component" value="Unassembled WGS sequence"/>
</dbReference>
<feature type="binding site" evidence="4">
    <location>
        <position position="51"/>
    </location>
    <ligand>
        <name>substrate</name>
    </ligand>
</feature>
<proteinExistence type="inferred from homology"/>
<evidence type="ECO:0000313" key="7">
    <source>
        <dbReference type="Proteomes" id="UP000234950"/>
    </source>
</evidence>
<protein>
    <recommendedName>
        <fullName evidence="5">5-formyltetrahydrofolate cyclo-ligase</fullName>
        <ecNumber evidence="5">6.3.3.2</ecNumber>
    </recommendedName>
</protein>
<dbReference type="InterPro" id="IPR002698">
    <property type="entry name" value="FTHF_cligase"/>
</dbReference>
<comment type="cofactor">
    <cofactor evidence="5">
        <name>Mg(2+)</name>
        <dbReference type="ChEBI" id="CHEBI:18420"/>
    </cofactor>
</comment>
<dbReference type="InterPro" id="IPR037171">
    <property type="entry name" value="NagB/RpiA_transferase-like"/>
</dbReference>
<keyword evidence="5" id="KW-0479">Metal-binding</keyword>
<keyword evidence="3 4" id="KW-0067">ATP-binding</keyword>
<keyword evidence="2 4" id="KW-0547">Nucleotide-binding</keyword>
<evidence type="ECO:0000256" key="2">
    <source>
        <dbReference type="ARBA" id="ARBA00022741"/>
    </source>
</evidence>
<comment type="similarity">
    <text evidence="1 5">Belongs to the 5-formyltetrahydrofolate cyclo-ligase family.</text>
</comment>
<gene>
    <name evidence="6" type="ORF">CVD27_24215</name>
</gene>
<dbReference type="PIRSF" id="PIRSF006806">
    <property type="entry name" value="FTHF_cligase"/>
    <property type="match status" value="1"/>
</dbReference>
<dbReference type="GO" id="GO:0030272">
    <property type="term" value="F:5-formyltetrahydrofolate cyclo-ligase activity"/>
    <property type="evidence" value="ECO:0007669"/>
    <property type="project" value="UniProtKB-EC"/>
</dbReference>
<comment type="catalytic activity">
    <reaction evidence="5">
        <text>(6S)-5-formyl-5,6,7,8-tetrahydrofolate + ATP = (6R)-5,10-methenyltetrahydrofolate + ADP + phosphate</text>
        <dbReference type="Rhea" id="RHEA:10488"/>
        <dbReference type="ChEBI" id="CHEBI:30616"/>
        <dbReference type="ChEBI" id="CHEBI:43474"/>
        <dbReference type="ChEBI" id="CHEBI:57455"/>
        <dbReference type="ChEBI" id="CHEBI:57457"/>
        <dbReference type="ChEBI" id="CHEBI:456216"/>
        <dbReference type="EC" id="6.3.3.2"/>
    </reaction>
</comment>
<dbReference type="GO" id="GO:0035999">
    <property type="term" value="P:tetrahydrofolate interconversion"/>
    <property type="evidence" value="ECO:0007669"/>
    <property type="project" value="TreeGrafter"/>
</dbReference>
<dbReference type="NCBIfam" id="TIGR02727">
    <property type="entry name" value="MTHFS_bact"/>
    <property type="match status" value="1"/>
</dbReference>
<keyword evidence="6" id="KW-0436">Ligase</keyword>
<feature type="binding site" evidence="4">
    <location>
        <begin position="5"/>
        <end position="9"/>
    </location>
    <ligand>
        <name>ATP</name>
        <dbReference type="ChEBI" id="CHEBI:30616"/>
    </ligand>
</feature>
<dbReference type="OrthoDB" id="9801938at2"/>
<accession>A0A2N5H8B6</accession>
<dbReference type="Pfam" id="PF01812">
    <property type="entry name" value="5-FTHF_cyc-lig"/>
    <property type="match status" value="1"/>
</dbReference>
<dbReference type="AlphaFoldDB" id="A0A2N5H8B6"/>
<dbReference type="PANTHER" id="PTHR23407">
    <property type="entry name" value="ATPASE INHIBITOR/5-FORMYLTETRAHYDROFOLATE CYCLO-LIGASE"/>
    <property type="match status" value="1"/>
</dbReference>
<feature type="binding site" evidence="4">
    <location>
        <begin position="135"/>
        <end position="143"/>
    </location>
    <ligand>
        <name>ATP</name>
        <dbReference type="ChEBI" id="CHEBI:30616"/>
    </ligand>
</feature>
<dbReference type="GO" id="GO:0005524">
    <property type="term" value="F:ATP binding"/>
    <property type="evidence" value="ECO:0007669"/>
    <property type="project" value="UniProtKB-KW"/>
</dbReference>
<sequence>MMNDKKVVRTRVKESLQSLGKTLYEDYSHKIARTLFEEDEWKTAKTIGIYISRKPEVDTYQIIRRAWDEGKQVVVPKCNPIDKTLSFRTLTDFSQLESVYYGLWEPIVSVTNKISSEMIDLIIVPGLAYTRDGFRLGFGGGFYDRFLSNYSGKTLSLAFHLQIIPHFPVEKHDIPVSKIITDQEVIKAKC</sequence>
<dbReference type="GO" id="GO:0009396">
    <property type="term" value="P:folic acid-containing compound biosynthetic process"/>
    <property type="evidence" value="ECO:0007669"/>
    <property type="project" value="TreeGrafter"/>
</dbReference>
<evidence type="ECO:0000256" key="3">
    <source>
        <dbReference type="ARBA" id="ARBA00022840"/>
    </source>
</evidence>
<dbReference type="InterPro" id="IPR024185">
    <property type="entry name" value="FTHF_cligase-like_sf"/>
</dbReference>
<evidence type="ECO:0000313" key="6">
    <source>
        <dbReference type="EMBL" id="PLS01762.1"/>
    </source>
</evidence>